<dbReference type="InterPro" id="IPR037523">
    <property type="entry name" value="VOC_core"/>
</dbReference>
<dbReference type="AlphaFoldDB" id="A0A1H5LW07"/>
<evidence type="ECO:0000313" key="4">
    <source>
        <dbReference type="Proteomes" id="UP000199220"/>
    </source>
</evidence>
<gene>
    <name evidence="3" type="ORF">SAMN04488554_3012</name>
</gene>
<dbReference type="STRING" id="648782.SAMN04488554_3012"/>
<evidence type="ECO:0000259" key="2">
    <source>
        <dbReference type="PROSITE" id="PS51819"/>
    </source>
</evidence>
<protein>
    <recommendedName>
        <fullName evidence="2">VOC domain-containing protein</fullName>
    </recommendedName>
</protein>
<reference evidence="4" key="1">
    <citation type="submission" date="2016-10" db="EMBL/GenBank/DDBJ databases">
        <authorList>
            <person name="Varghese N."/>
            <person name="Submissions S."/>
        </authorList>
    </citation>
    <scope>NUCLEOTIDE SEQUENCE [LARGE SCALE GENOMIC DNA]</scope>
    <source>
        <strain evidence="4">DSM 21368</strain>
    </source>
</reference>
<dbReference type="Gene3D" id="3.10.180.10">
    <property type="entry name" value="2,3-Dihydroxybiphenyl 1,2-Dioxygenase, domain 1"/>
    <property type="match status" value="1"/>
</dbReference>
<feature type="domain" description="VOC" evidence="2">
    <location>
        <begin position="3"/>
        <end position="110"/>
    </location>
</feature>
<sequence>MIRSVYAQCTVTDLGRAEDWYTRLFGREPDARPMPGLIEWHLGETFGVQVWSEPDRSGNSTMVLHETDLDAAADHALQAGIHHDGPQPGGGARILPLTDPDGNRVVITGS</sequence>
<dbReference type="Proteomes" id="UP000199220">
    <property type="component" value="Unassembled WGS sequence"/>
</dbReference>
<dbReference type="InterPro" id="IPR041581">
    <property type="entry name" value="Glyoxalase_6"/>
</dbReference>
<evidence type="ECO:0000256" key="1">
    <source>
        <dbReference type="SAM" id="MobiDB-lite"/>
    </source>
</evidence>
<dbReference type="RefSeq" id="WP_089773875.1">
    <property type="nucleotide sequence ID" value="NZ_FNTX01000002.1"/>
</dbReference>
<feature type="region of interest" description="Disordered" evidence="1">
    <location>
        <begin position="80"/>
        <end position="101"/>
    </location>
</feature>
<proteinExistence type="predicted"/>
<dbReference type="InterPro" id="IPR029068">
    <property type="entry name" value="Glyas_Bleomycin-R_OHBP_Dase"/>
</dbReference>
<dbReference type="PROSITE" id="PS51819">
    <property type="entry name" value="VOC"/>
    <property type="match status" value="1"/>
</dbReference>
<accession>A0A1H5LW07</accession>
<dbReference type="CDD" id="cd06587">
    <property type="entry name" value="VOC"/>
    <property type="match status" value="1"/>
</dbReference>
<organism evidence="3 4">
    <name type="scientific">Ruania alba</name>
    <dbReference type="NCBI Taxonomy" id="648782"/>
    <lineage>
        <taxon>Bacteria</taxon>
        <taxon>Bacillati</taxon>
        <taxon>Actinomycetota</taxon>
        <taxon>Actinomycetes</taxon>
        <taxon>Micrococcales</taxon>
        <taxon>Ruaniaceae</taxon>
        <taxon>Ruania</taxon>
    </lineage>
</organism>
<dbReference type="EMBL" id="FNTX01000002">
    <property type="protein sequence ID" value="SEE81216.1"/>
    <property type="molecule type" value="Genomic_DNA"/>
</dbReference>
<dbReference type="Pfam" id="PF18029">
    <property type="entry name" value="Glyoxalase_6"/>
    <property type="match status" value="1"/>
</dbReference>
<keyword evidence="4" id="KW-1185">Reference proteome</keyword>
<evidence type="ECO:0000313" key="3">
    <source>
        <dbReference type="EMBL" id="SEE81216.1"/>
    </source>
</evidence>
<dbReference type="OrthoDB" id="2453533at2"/>
<dbReference type="SUPFAM" id="SSF54593">
    <property type="entry name" value="Glyoxalase/Bleomycin resistance protein/Dihydroxybiphenyl dioxygenase"/>
    <property type="match status" value="1"/>
</dbReference>
<name>A0A1H5LW07_9MICO</name>